<dbReference type="EMBL" id="UZAH01025611">
    <property type="protein sequence ID" value="VDO67226.1"/>
    <property type="molecule type" value="Genomic_DNA"/>
</dbReference>
<name>A0A3P7X2N5_HELPZ</name>
<sequence>MSSSLLTASPSTQSAPSGSKQPPFDDTCFKTPLPFKKPRGRGRGATSANTGGGGVRPNGYHSTGSGRGRGVGRPPARVVAPAPPPPPPKFVLHDVVCPHTAAYLGALSLPKYASVQPGNDVKEEADNKENITNKLPFVEETILDEFSLLLFTCLPDAQVFEKELDALRAREEIEKKRLAAEKAVRIEKLKRKIRSKKFLQSDRTPDERVTRAMFIDGDFLSPPLRRQCVCFPKAISLTL</sequence>
<dbReference type="OrthoDB" id="5873433at2759"/>
<dbReference type="Proteomes" id="UP000050761">
    <property type="component" value="Unassembled WGS sequence"/>
</dbReference>
<evidence type="ECO:0000313" key="4">
    <source>
        <dbReference type="WBParaSite" id="HPBE_0000616501-mRNA-1"/>
    </source>
</evidence>
<feature type="region of interest" description="Disordered" evidence="1">
    <location>
        <begin position="1"/>
        <end position="77"/>
    </location>
</feature>
<reference evidence="2 3" key="1">
    <citation type="submission" date="2018-11" db="EMBL/GenBank/DDBJ databases">
        <authorList>
            <consortium name="Pathogen Informatics"/>
        </authorList>
    </citation>
    <scope>NUCLEOTIDE SEQUENCE [LARGE SCALE GENOMIC DNA]</scope>
</reference>
<organism evidence="2">
    <name type="scientific">Heligmosomoides polygyrus</name>
    <name type="common">Parasitic roundworm</name>
    <dbReference type="NCBI Taxonomy" id="6339"/>
    <lineage>
        <taxon>Eukaryota</taxon>
        <taxon>Metazoa</taxon>
        <taxon>Ecdysozoa</taxon>
        <taxon>Nematoda</taxon>
        <taxon>Chromadorea</taxon>
        <taxon>Rhabditida</taxon>
        <taxon>Rhabditina</taxon>
        <taxon>Rhabditomorpha</taxon>
        <taxon>Strongyloidea</taxon>
        <taxon>Heligmosomidae</taxon>
        <taxon>Heligmosomoides</taxon>
    </lineage>
</organism>
<keyword evidence="3" id="KW-1185">Reference proteome</keyword>
<evidence type="ECO:0000313" key="2">
    <source>
        <dbReference type="EMBL" id="VDO67226.1"/>
    </source>
</evidence>
<reference evidence="4" key="2">
    <citation type="submission" date="2019-09" db="UniProtKB">
        <authorList>
            <consortium name="WormBaseParasite"/>
        </authorList>
    </citation>
    <scope>IDENTIFICATION</scope>
</reference>
<dbReference type="WBParaSite" id="HPBE_0000616501-mRNA-1">
    <property type="protein sequence ID" value="HPBE_0000616501-mRNA-1"/>
    <property type="gene ID" value="HPBE_0000616501"/>
</dbReference>
<protein>
    <submittedName>
        <fullName evidence="2 4">Uncharacterized protein</fullName>
    </submittedName>
</protein>
<evidence type="ECO:0000256" key="1">
    <source>
        <dbReference type="SAM" id="MobiDB-lite"/>
    </source>
</evidence>
<gene>
    <name evidence="2" type="ORF">HPBE_LOCUS6166</name>
</gene>
<evidence type="ECO:0000313" key="3">
    <source>
        <dbReference type="Proteomes" id="UP000050761"/>
    </source>
</evidence>
<accession>A0A3P7X2N5</accession>
<feature type="compositionally biased region" description="Polar residues" evidence="1">
    <location>
        <begin position="1"/>
        <end position="20"/>
    </location>
</feature>
<dbReference type="AlphaFoldDB" id="A0A3P7X2N5"/>
<proteinExistence type="predicted"/>